<proteinExistence type="predicted"/>
<comment type="caution">
    <text evidence="2">The sequence shown here is derived from an EMBL/GenBank/DDBJ whole genome shotgun (WGS) entry which is preliminary data.</text>
</comment>
<evidence type="ECO:0000313" key="3">
    <source>
        <dbReference type="EMBL" id="KUK96135.1"/>
    </source>
</evidence>
<dbReference type="Pfam" id="PF25900">
    <property type="entry name" value="PAPPA"/>
    <property type="match status" value="1"/>
</dbReference>
<dbReference type="AlphaFoldDB" id="A0A101FSW9"/>
<evidence type="ECO:0000313" key="2">
    <source>
        <dbReference type="EMBL" id="KUK43822.1"/>
    </source>
</evidence>
<protein>
    <recommendedName>
        <fullName evidence="1">Pappalysin-1 SD scarf domain-containing protein</fullName>
    </recommendedName>
</protein>
<sequence>MKMMLILTSLALLAASTIATPSEEMEDEIVALYSFFDGNADDATGRHPGELFGNASFVSEENNSPALKLDGSGDYVRVGNVHQNPTRALSQGAIEMWINLESAPKNFVLAASGREYGGSFDDGFYLGTHSSYSKNLVFMIWAGGWKVADSGIPPDDFIGEWRHVMGTWGPGGVEIWVDGILRGTNTHTGGLTNPNYSTVLIGTDSWRSDAHGLIGGVVIYDIQSYFSDGSVDGSEEMGPARGKPKCADFDCREDAPCQSSYPLPSPVVDYMDIGASKTDRYTAGPLLDPGTYLIWSGKRASGEIGVSDDWKAYGPFTLTGGKSYLFDVWSGTLEEVDPWTLSSMLNQASPNVARLWYKRPTMDPQVVCVERALGDPVDGADADELRQWAARATASSEYSSTGWAALQATGEPDTYPDHGDIRTAWASLEEDDGIQWLDLEYEVPVSISRIDIYETFNPGAIAGIEIYDLNGERQLAWEGSMEPATEARISAIEIDSDFTSDRIRIILDTNRVSGWNEIDAVALIGTRSLPQSGLWSHGDVLIDAPPGGWEGVMPGEAI</sequence>
<dbReference type="Gene3D" id="2.60.120.200">
    <property type="match status" value="1"/>
</dbReference>
<name>A0A101FSW9_9EURY</name>
<dbReference type="Proteomes" id="UP000053961">
    <property type="component" value="Unassembled WGS sequence"/>
</dbReference>
<dbReference type="Gene3D" id="2.60.120.260">
    <property type="entry name" value="Galactose-binding domain-like"/>
    <property type="match status" value="1"/>
</dbReference>
<dbReference type="EMBL" id="LGHB01000019">
    <property type="protein sequence ID" value="KUK96135.1"/>
    <property type="molecule type" value="Genomic_DNA"/>
</dbReference>
<reference evidence="4 5" key="2">
    <citation type="journal article" date="2015" name="MBio">
        <title>Genome-Resolved Metagenomic Analysis Reveals Roles for Candidate Phyla and Other Microbial Community Members in Biogeochemical Transformations in Oil Reservoirs.</title>
        <authorList>
            <person name="Hu P."/>
            <person name="Tom L."/>
            <person name="Singh A."/>
            <person name="Thomas B.C."/>
            <person name="Baker B.J."/>
            <person name="Piceno Y.M."/>
            <person name="Andersen G.L."/>
            <person name="Banfield J.F."/>
        </authorList>
    </citation>
    <scope>NUCLEOTIDE SEQUENCE [LARGE SCALE GENOMIC DNA]</scope>
    <source>
        <strain evidence="2">57_489</strain>
    </source>
</reference>
<dbReference type="Proteomes" id="UP000057043">
    <property type="component" value="Unassembled WGS sequence"/>
</dbReference>
<dbReference type="InterPro" id="IPR013320">
    <property type="entry name" value="ConA-like_dom_sf"/>
</dbReference>
<dbReference type="Pfam" id="PF13385">
    <property type="entry name" value="Laminin_G_3"/>
    <property type="match status" value="1"/>
</dbReference>
<dbReference type="InterPro" id="IPR058897">
    <property type="entry name" value="PAPPA_SD_C"/>
</dbReference>
<dbReference type="PATRIC" id="fig|301375.6.peg.265"/>
<evidence type="ECO:0000313" key="4">
    <source>
        <dbReference type="Proteomes" id="UP000053961"/>
    </source>
</evidence>
<gene>
    <name evidence="2" type="ORF">XD72_1811</name>
    <name evidence="3" type="ORF">XE07_1321</name>
</gene>
<reference evidence="3" key="1">
    <citation type="journal article" date="2015" name="MBio">
        <title>Genome-resolved metagenomic analysis reveals roles for candidate phyla and other microbial community members in biogeochemical transformations in oil reservoirs.</title>
        <authorList>
            <person name="Hu P."/>
            <person name="Tom L."/>
            <person name="Singh A."/>
            <person name="Thomas B.C."/>
            <person name="Baker B.J."/>
            <person name="Piceno Y.M."/>
            <person name="Andersen G.L."/>
            <person name="Banfield J.F."/>
        </authorList>
    </citation>
    <scope>NUCLEOTIDE SEQUENCE [LARGE SCALE GENOMIC DNA]</scope>
    <source>
        <strain evidence="3">56_747</strain>
    </source>
</reference>
<organism evidence="2 5">
    <name type="scientific">Methanothrix harundinacea</name>
    <dbReference type="NCBI Taxonomy" id="301375"/>
    <lineage>
        <taxon>Archaea</taxon>
        <taxon>Methanobacteriati</taxon>
        <taxon>Methanobacteriota</taxon>
        <taxon>Stenosarchaea group</taxon>
        <taxon>Methanomicrobia</taxon>
        <taxon>Methanotrichales</taxon>
        <taxon>Methanotrichaceae</taxon>
        <taxon>Methanothrix</taxon>
    </lineage>
</organism>
<dbReference type="EMBL" id="LGFT01000046">
    <property type="protein sequence ID" value="KUK43822.1"/>
    <property type="molecule type" value="Genomic_DNA"/>
</dbReference>
<accession>A0A101FSW9</accession>
<dbReference type="SUPFAM" id="SSF49899">
    <property type="entry name" value="Concanavalin A-like lectins/glucanases"/>
    <property type="match status" value="1"/>
</dbReference>
<evidence type="ECO:0000259" key="1">
    <source>
        <dbReference type="Pfam" id="PF25900"/>
    </source>
</evidence>
<evidence type="ECO:0000313" key="5">
    <source>
        <dbReference type="Proteomes" id="UP000057043"/>
    </source>
</evidence>
<feature type="domain" description="Pappalysin-1 SD scarf" evidence="1">
    <location>
        <begin position="381"/>
        <end position="528"/>
    </location>
</feature>